<comment type="caution">
    <text evidence="1">The sequence shown here is derived from an EMBL/GenBank/DDBJ whole genome shotgun (WGS) entry which is preliminary data.</text>
</comment>
<gene>
    <name evidence="1" type="ORF">WKI58_03210</name>
</gene>
<dbReference type="EMBL" id="JBBKAI010000002">
    <property type="protein sequence ID" value="MEJ8655548.1"/>
    <property type="molecule type" value="Genomic_DNA"/>
</dbReference>
<protein>
    <submittedName>
        <fullName evidence="1">Uncharacterized protein</fullName>
    </submittedName>
</protein>
<organism evidence="1 2">
    <name type="scientific">Streptomyces pratisoli</name>
    <dbReference type="NCBI Taxonomy" id="3139917"/>
    <lineage>
        <taxon>Bacteria</taxon>
        <taxon>Bacillati</taxon>
        <taxon>Actinomycetota</taxon>
        <taxon>Actinomycetes</taxon>
        <taxon>Kitasatosporales</taxon>
        <taxon>Streptomycetaceae</taxon>
        <taxon>Streptomyces</taxon>
    </lineage>
</organism>
<keyword evidence="2" id="KW-1185">Reference proteome</keyword>
<evidence type="ECO:0000313" key="2">
    <source>
        <dbReference type="Proteomes" id="UP001375539"/>
    </source>
</evidence>
<accession>A0ACC6QB98</accession>
<dbReference type="Proteomes" id="UP001375539">
    <property type="component" value="Unassembled WGS sequence"/>
</dbReference>
<proteinExistence type="predicted"/>
<sequence>MEHDQGAGPITSSTKDALFGDVHVSLDTREGVVTVDGEGIPSIVIRRAGGTEADDHTPVGTRDGSLLSLEIAGRATLLRPAKGRLTRKSFRVDVIQDDTTYRLVPDSIPGSRLLRDGQHIGDFASDGDGIVLAEWKEGAEVQLVEAAVGYALAVAFGTGAQPMWMLVLDALGDLLPG</sequence>
<name>A0ACC6QB98_9ACTN</name>
<reference evidence="1" key="1">
    <citation type="submission" date="2024-03" db="EMBL/GenBank/DDBJ databases">
        <title>Novel Streptomyces species of biotechnological and ecological value are a feature of Machair soil.</title>
        <authorList>
            <person name="Prole J.R."/>
            <person name="Goodfellow M."/>
            <person name="Allenby N."/>
            <person name="Ward A.C."/>
        </authorList>
    </citation>
    <scope>NUCLEOTIDE SEQUENCE</scope>
    <source>
        <strain evidence="1">MS1.AVA.4</strain>
    </source>
</reference>
<evidence type="ECO:0000313" key="1">
    <source>
        <dbReference type="EMBL" id="MEJ8655548.1"/>
    </source>
</evidence>